<feature type="domain" description="C2H2-type" evidence="11">
    <location>
        <begin position="649"/>
        <end position="678"/>
    </location>
</feature>
<dbReference type="InParanoid" id="E9DT42"/>
<feature type="compositionally biased region" description="Polar residues" evidence="9">
    <location>
        <begin position="402"/>
        <end position="421"/>
    </location>
</feature>
<evidence type="ECO:0000256" key="8">
    <source>
        <dbReference type="PROSITE-ProRule" id="PRU00042"/>
    </source>
</evidence>
<feature type="compositionally biased region" description="Polar residues" evidence="9">
    <location>
        <begin position="214"/>
        <end position="223"/>
    </location>
</feature>
<dbReference type="PROSITE" id="PS50157">
    <property type="entry name" value="ZINC_FINGER_C2H2_2"/>
    <property type="match status" value="2"/>
</dbReference>
<dbReference type="GeneID" id="19245235"/>
<dbReference type="InterPro" id="IPR051061">
    <property type="entry name" value="Zinc_finger_trans_reg"/>
</dbReference>
<dbReference type="HOGENOM" id="CLU_021219_0_0_1"/>
<feature type="region of interest" description="Disordered" evidence="9">
    <location>
        <begin position="256"/>
        <end position="301"/>
    </location>
</feature>
<feature type="region of interest" description="Disordered" evidence="9">
    <location>
        <begin position="502"/>
        <end position="526"/>
    </location>
</feature>
<protein>
    <submittedName>
        <fullName evidence="12">Zinc finger transcription factor ace1</fullName>
    </submittedName>
</protein>
<keyword evidence="4" id="KW-0862">Zinc</keyword>
<keyword evidence="3 8" id="KW-0863">Zinc-finger</keyword>
<reference evidence="12 13" key="1">
    <citation type="journal article" date="2011" name="PLoS Genet.">
        <title>Genome sequencing and comparative transcriptomics of the model entomopathogenic fungi Metarhizium anisopliae and M. acridum.</title>
        <authorList>
            <person name="Gao Q."/>
            <person name="Jin K."/>
            <person name="Ying S.H."/>
            <person name="Zhang Y."/>
            <person name="Xiao G."/>
            <person name="Shang Y."/>
            <person name="Duan Z."/>
            <person name="Hu X."/>
            <person name="Xie X.Q."/>
            <person name="Zhou G."/>
            <person name="Peng G."/>
            <person name="Luo Z."/>
            <person name="Huang W."/>
            <person name="Wang B."/>
            <person name="Fang W."/>
            <person name="Wang S."/>
            <person name="Zhong Y."/>
            <person name="Ma L.J."/>
            <person name="St Leger R.J."/>
            <person name="Zhao G.P."/>
            <person name="Pei Y."/>
            <person name="Feng M.G."/>
            <person name="Xia Y."/>
            <person name="Wang C."/>
        </authorList>
    </citation>
    <scope>NUCLEOTIDE SEQUENCE [LARGE SCALE GENOMIC DNA]</scope>
    <source>
        <strain evidence="12 13">CQMa 102</strain>
    </source>
</reference>
<dbReference type="SMART" id="SM00355">
    <property type="entry name" value="ZnF_C2H2"/>
    <property type="match status" value="3"/>
</dbReference>
<dbReference type="PANTHER" id="PTHR46179:SF13">
    <property type="entry name" value="C2H2-TYPE DOMAIN-CONTAINING PROTEIN"/>
    <property type="match status" value="1"/>
</dbReference>
<dbReference type="OMA" id="SHYTGND"/>
<evidence type="ECO:0000256" key="6">
    <source>
        <dbReference type="ARBA" id="ARBA00023163"/>
    </source>
</evidence>
<proteinExistence type="predicted"/>
<dbReference type="EMBL" id="GL698472">
    <property type="protein sequence ID" value="EFY93141.1"/>
    <property type="molecule type" value="Genomic_DNA"/>
</dbReference>
<evidence type="ECO:0000256" key="1">
    <source>
        <dbReference type="ARBA" id="ARBA00004123"/>
    </source>
</evidence>
<keyword evidence="2" id="KW-0479">Metal-binding</keyword>
<dbReference type="Proteomes" id="UP000002499">
    <property type="component" value="Unassembled WGS sequence"/>
</dbReference>
<keyword evidence="7" id="KW-0539">Nucleus</keyword>
<feature type="compositionally biased region" description="Basic residues" evidence="9">
    <location>
        <begin position="359"/>
        <end position="368"/>
    </location>
</feature>
<evidence type="ECO:0000256" key="9">
    <source>
        <dbReference type="SAM" id="MobiDB-lite"/>
    </source>
</evidence>
<dbReference type="InterPro" id="IPR036236">
    <property type="entry name" value="Znf_C2H2_sf"/>
</dbReference>
<dbReference type="SUPFAM" id="SSF57667">
    <property type="entry name" value="beta-beta-alpha zinc fingers"/>
    <property type="match status" value="1"/>
</dbReference>
<evidence type="ECO:0000259" key="11">
    <source>
        <dbReference type="PROSITE" id="PS50157"/>
    </source>
</evidence>
<keyword evidence="10" id="KW-0472">Membrane</keyword>
<keyword evidence="6" id="KW-0804">Transcription</keyword>
<dbReference type="PROSITE" id="PS00028">
    <property type="entry name" value="ZINC_FINGER_C2H2_1"/>
    <property type="match status" value="2"/>
</dbReference>
<gene>
    <name evidence="12" type="ORF">MAC_00924</name>
</gene>
<dbReference type="OrthoDB" id="6365676at2759"/>
<feature type="compositionally biased region" description="Low complexity" evidence="9">
    <location>
        <begin position="503"/>
        <end position="515"/>
    </location>
</feature>
<keyword evidence="5" id="KW-0805">Transcription regulation</keyword>
<dbReference type="eggNOG" id="KOG1721">
    <property type="taxonomic scope" value="Eukaryota"/>
</dbReference>
<comment type="subcellular location">
    <subcellularLocation>
        <location evidence="1">Nucleus</location>
    </subcellularLocation>
</comment>
<dbReference type="GO" id="GO:0005634">
    <property type="term" value="C:nucleus"/>
    <property type="evidence" value="ECO:0007669"/>
    <property type="project" value="UniProtKB-SubCell"/>
</dbReference>
<feature type="region of interest" description="Disordered" evidence="9">
    <location>
        <begin position="337"/>
        <end position="484"/>
    </location>
</feature>
<dbReference type="GO" id="GO:0008270">
    <property type="term" value="F:zinc ion binding"/>
    <property type="evidence" value="ECO:0007669"/>
    <property type="project" value="UniProtKB-KW"/>
</dbReference>
<dbReference type="Gene3D" id="3.30.160.60">
    <property type="entry name" value="Classic Zinc Finger"/>
    <property type="match status" value="3"/>
</dbReference>
<dbReference type="PANTHER" id="PTHR46179">
    <property type="entry name" value="ZINC FINGER PROTEIN"/>
    <property type="match status" value="1"/>
</dbReference>
<dbReference type="KEGG" id="maw:19245235"/>
<feature type="domain" description="C2H2-type" evidence="11">
    <location>
        <begin position="677"/>
        <end position="707"/>
    </location>
</feature>
<dbReference type="AlphaFoldDB" id="E9DT42"/>
<dbReference type="InterPro" id="IPR013087">
    <property type="entry name" value="Znf_C2H2_type"/>
</dbReference>
<sequence>MASCASNAEIRREYSVGTSGINCTSTTTADTALRRTVNPLTTESPSGACYNWYTTYPDSDRSSSSPCATQLLSRPQTGLCASPHRGRPPRWTVAPSHRLVPSMLALDTRTGWLSVVTGSDLVAAAVSRAVHEIPPFSSLYSRAAVAMAAATEPALRAYKRDMSHGAIAGTVVGVVVAVALLTFCLYPVVIHQIKRRRRAQRPKFDAEAGPFPQPSSGPVQNPYSHRRLSSTDSFKQNGDVARGDFGALQNKKFSWSSRNGHVTQPDGNFGPSRQFSAQTDDGSRQEQSHYTGNDFSNDEPFPYYFENTPAATAHDDNPGVLKGTSADYYSPSIPSSAFGMVTTPEPADEPPRTLSRGSSLKHHLKHMFRQQSGRENSLASALSSDDKATASQVPSGTELGQILTTGRATDSPTELSPTKTSMPPPFAPGVTEPPEKKESSVSPPHPTTQTPPQSPPPPAPERAFQASPSPPTFPAPGTVNPMDIMPASTESEVWHRTEHQLHTSYGSSPGLSSTSDPAEPEHSSTLAFTLLPTSALSPSDAAQNARPATPTNQNAVQGLQAMDEKDVPMVDVHSHDHLSPSMIPDNGRHQSCTSDGSTQYHGPHSTGPSTENTPSTQFDSPSPGSMNSSEIRNSASPQPGLASPRTGLFRCDEPGCSQVFDQPHKLKHHQRYHIKEHKCPYKNCGKGFGTKTHLQRHINDRHEKKKKFHCAFPECDYSKAGGKAFPRKDNWKRHMTKIHNMDQQHLPEPIEVDLAMGGA</sequence>
<dbReference type="GO" id="GO:0006357">
    <property type="term" value="P:regulation of transcription by RNA polymerase II"/>
    <property type="evidence" value="ECO:0007669"/>
    <property type="project" value="TreeGrafter"/>
</dbReference>
<evidence type="ECO:0000256" key="3">
    <source>
        <dbReference type="ARBA" id="ARBA00022771"/>
    </source>
</evidence>
<evidence type="ECO:0000256" key="10">
    <source>
        <dbReference type="SAM" id="Phobius"/>
    </source>
</evidence>
<evidence type="ECO:0000256" key="2">
    <source>
        <dbReference type="ARBA" id="ARBA00022723"/>
    </source>
</evidence>
<feature type="transmembrane region" description="Helical" evidence="10">
    <location>
        <begin position="166"/>
        <end position="189"/>
    </location>
</feature>
<evidence type="ECO:0000313" key="12">
    <source>
        <dbReference type="EMBL" id="EFY93141.1"/>
    </source>
</evidence>
<feature type="region of interest" description="Disordered" evidence="9">
    <location>
        <begin position="574"/>
        <end position="646"/>
    </location>
</feature>
<feature type="compositionally biased region" description="Polar residues" evidence="9">
    <location>
        <begin position="256"/>
        <end position="280"/>
    </location>
</feature>
<dbReference type="Pfam" id="PF00096">
    <property type="entry name" value="zf-C2H2"/>
    <property type="match status" value="2"/>
</dbReference>
<evidence type="ECO:0000256" key="4">
    <source>
        <dbReference type="ARBA" id="ARBA00022833"/>
    </source>
</evidence>
<organism evidence="13">
    <name type="scientific">Metarhizium acridum (strain CQMa 102)</name>
    <dbReference type="NCBI Taxonomy" id="655827"/>
    <lineage>
        <taxon>Eukaryota</taxon>
        <taxon>Fungi</taxon>
        <taxon>Dikarya</taxon>
        <taxon>Ascomycota</taxon>
        <taxon>Pezizomycotina</taxon>
        <taxon>Sordariomycetes</taxon>
        <taxon>Hypocreomycetidae</taxon>
        <taxon>Hypocreales</taxon>
        <taxon>Clavicipitaceae</taxon>
        <taxon>Metarhizium</taxon>
    </lineage>
</organism>
<keyword evidence="10" id="KW-1133">Transmembrane helix</keyword>
<accession>E9DT42</accession>
<feature type="compositionally biased region" description="Polar residues" evidence="9">
    <location>
        <begin position="589"/>
        <end position="637"/>
    </location>
</feature>
<keyword evidence="13" id="KW-1185">Reference proteome</keyword>
<feature type="region of interest" description="Disordered" evidence="9">
    <location>
        <begin position="201"/>
        <end position="241"/>
    </location>
</feature>
<name>E9DT42_METAQ</name>
<evidence type="ECO:0000256" key="5">
    <source>
        <dbReference type="ARBA" id="ARBA00023015"/>
    </source>
</evidence>
<evidence type="ECO:0000313" key="13">
    <source>
        <dbReference type="Proteomes" id="UP000002499"/>
    </source>
</evidence>
<keyword evidence="10" id="KW-0812">Transmembrane</keyword>
<evidence type="ECO:0000256" key="7">
    <source>
        <dbReference type="ARBA" id="ARBA00023242"/>
    </source>
</evidence>